<proteinExistence type="predicted"/>
<dbReference type="EMBL" id="MT144384">
    <property type="protein sequence ID" value="QJA52992.1"/>
    <property type="molecule type" value="Genomic_DNA"/>
</dbReference>
<gene>
    <name evidence="1" type="ORF">TM448A03131_0011</name>
</gene>
<dbReference type="AlphaFoldDB" id="A0A6H1ZZV8"/>
<accession>A0A6H1ZZV8</accession>
<protein>
    <submittedName>
        <fullName evidence="1">Uncharacterized protein</fullName>
    </submittedName>
</protein>
<reference evidence="1" key="1">
    <citation type="submission" date="2020-03" db="EMBL/GenBank/DDBJ databases">
        <title>The deep terrestrial virosphere.</title>
        <authorList>
            <person name="Holmfeldt K."/>
            <person name="Nilsson E."/>
            <person name="Simone D."/>
            <person name="Lopez-Fernandez M."/>
            <person name="Wu X."/>
            <person name="de Brujin I."/>
            <person name="Lundin D."/>
            <person name="Andersson A."/>
            <person name="Bertilsson S."/>
            <person name="Dopson M."/>
        </authorList>
    </citation>
    <scope>NUCLEOTIDE SEQUENCE</scope>
    <source>
        <strain evidence="1">TM448A03131</strain>
    </source>
</reference>
<evidence type="ECO:0000313" key="1">
    <source>
        <dbReference type="EMBL" id="QJA52992.1"/>
    </source>
</evidence>
<organism evidence="1">
    <name type="scientific">viral metagenome</name>
    <dbReference type="NCBI Taxonomy" id="1070528"/>
    <lineage>
        <taxon>unclassified sequences</taxon>
        <taxon>metagenomes</taxon>
        <taxon>organismal metagenomes</taxon>
    </lineage>
</organism>
<sequence>MKKQKNKYLIPVSILSLTLLLVSGVVIGGMSLKGMIADRVADNITEDARALLVEEDVSLGAFPGTDVYERMRFHDGIVATTFHESLNWGTSSPDGAQIVNAEITNDTNTDLFCDPHSLILDVSTAVAIAGGSYRVGTTTKSGDESLTATTTATLIGLTAIASTTASVITVENATVSGTYFAEGSYVTSTPFLFLKNEKLVATMDGVGGFVSSTDFTTAGGFAGVGTVSLNCVPRYR</sequence>
<name>A0A6H1ZZV8_9ZZZZ</name>